<proteinExistence type="predicted"/>
<dbReference type="AlphaFoldDB" id="A0A1S1NJA7"/>
<gene>
    <name evidence="2" type="ORF">BK022_27670</name>
</gene>
<evidence type="ECO:0000256" key="1">
    <source>
        <dbReference type="SAM" id="MobiDB-lite"/>
    </source>
</evidence>
<organism evidence="2 3">
    <name type="scientific">Methylorubrum extorquens</name>
    <name type="common">Methylobacterium dichloromethanicum</name>
    <name type="synonym">Methylobacterium extorquens</name>
    <dbReference type="NCBI Taxonomy" id="408"/>
    <lineage>
        <taxon>Bacteria</taxon>
        <taxon>Pseudomonadati</taxon>
        <taxon>Pseudomonadota</taxon>
        <taxon>Alphaproteobacteria</taxon>
        <taxon>Hyphomicrobiales</taxon>
        <taxon>Methylobacteriaceae</taxon>
        <taxon>Methylorubrum</taxon>
    </lineage>
</organism>
<name>A0A1S1NJA7_METEX</name>
<reference evidence="2 3" key="1">
    <citation type="submission" date="2016-10" db="EMBL/GenBank/DDBJ databases">
        <title>Draft genome sequence of Methylobacterium extorquens CP3, a seed endophyte of Crotalaria pumila with plant growth-promoting and metal tolerance properties.</title>
        <authorList>
            <person name="Sanchez-Lopez A.S."/>
            <person name="Van Hamme J.D."/>
            <person name="Thijs S."/>
            <person name="Mcammond B.M."/>
            <person name="Stevens V."/>
            <person name="Gonzalez-Chavez M.D.C."/>
            <person name="Vangronsveld J."/>
        </authorList>
    </citation>
    <scope>NUCLEOTIDE SEQUENCE [LARGE SCALE GENOMIC DNA]</scope>
    <source>
        <strain evidence="2 3">CP3</strain>
    </source>
</reference>
<evidence type="ECO:0000313" key="2">
    <source>
        <dbReference type="EMBL" id="OHV04051.1"/>
    </source>
</evidence>
<comment type="caution">
    <text evidence="2">The sequence shown here is derived from an EMBL/GenBank/DDBJ whole genome shotgun (WGS) entry which is preliminary data.</text>
</comment>
<evidence type="ECO:0000313" key="3">
    <source>
        <dbReference type="Proteomes" id="UP000180215"/>
    </source>
</evidence>
<feature type="region of interest" description="Disordered" evidence="1">
    <location>
        <begin position="25"/>
        <end position="71"/>
    </location>
</feature>
<accession>A0A1S1NJA7</accession>
<sequence length="71" mass="8198">MAWRWQIWRLRPERTYSVSSIGFCSRSPHSASASSRMRVLRIGMPSSRRRRSTSATRGTGTERRTSLTRSP</sequence>
<feature type="compositionally biased region" description="Low complexity" evidence="1">
    <location>
        <begin position="25"/>
        <end position="36"/>
    </location>
</feature>
<dbReference type="EMBL" id="MNAO01000713">
    <property type="protein sequence ID" value="OHV04051.1"/>
    <property type="molecule type" value="Genomic_DNA"/>
</dbReference>
<dbReference type="Proteomes" id="UP000180215">
    <property type="component" value="Unassembled WGS sequence"/>
</dbReference>
<protein>
    <submittedName>
        <fullName evidence="2">Uncharacterized protein</fullName>
    </submittedName>
</protein>